<dbReference type="Proteomes" id="UP000697998">
    <property type="component" value="Unassembled WGS sequence"/>
</dbReference>
<dbReference type="Pfam" id="PF25023">
    <property type="entry name" value="TEN_YD-shell"/>
    <property type="match status" value="1"/>
</dbReference>
<evidence type="ECO:0000259" key="2">
    <source>
        <dbReference type="Pfam" id="PF25023"/>
    </source>
</evidence>
<keyword evidence="1" id="KW-0677">Repeat</keyword>
<sequence>MSIPKERRSSWPQISRVTVAASLATIGVLALVLVAFGLVRANPDNLDWQYSYDDNNRLIKITDPAGRDTRMHYELDSAKRPRKIIRSQDEGPTVTREFDEAGRLTQMTDGAGTVSYGYDERSRVTRVQRAGTPAVSYEYDWMNRVTRLQVGDFYRVEYVYDFLGRLESMKTPVGEIRYEYLTGQGQIVRTLPNQFKTIWEYGPNGRLQMITHADTQNVILAQFAYSYRVDGQIESIRERSGATENVKSYNYDSVGQLVMASGPSGLQFYEYDLAGNRLKSESSGKSTQIYSYDWAGRVATVNGMPVEHDAAGNLTAVTTGGSNLKYRHNQGGQLADALDGKVIYRYDGDGSMIERRSVEGSASFIRDVLAPIWGPLVISKEDGRRTLVIWEGTTPLLLISNGEAEVMLHDRLGSVRLTTDIHGRVTRRRDFEPYGDDMNHVISAGLVPRLAGLFWDEEAKVYLTGSRAYSPVIGRWLQPDPGKAIPSGYPNESSLYAYCSNNPTTLIDLDGEAPDNPESSWLDDHIEWLSRWRNMSQGERWNDFADTLWKGRFFGTRFGDEGSLYWADRWAKTDDWRYAVPAGFASLWTSKSAGDTLTVLTLGPLAKSVMQTSVSFNMLRSSASAEEVIKRVGRIIFDPRKHATIRREASKFMREEMAAIRKIGDFDHLFLPNSPSWWAKQSSWVRGLEGLKGGGWNYLEMPAKLNRWMGTSSTQIATWLPREVTHNLIRAGVGFSAAMAWQRGTHLGSHVREGLSMVGSLSEAAGTGSKYPSTVGGVSLGGAGNLIEGLELVDAVTVDRNNNLVLVGKTDKAIKLPPLRIDDVVTVFRSVYIFGEGPSVTIDPKPEKPQGPEMIIRHGKATDNTYVGWVLYQADRLMKGYTLGEDNIAQQEVVSTVPGYEKILETIFFGGEDPEKLRKRAQWERFWIVPAETQRFNAPKNELTLFDVPLKVNTQTMKWRNGKLEDDASAKSSPGALAFTEWFRTNYDLIASERFLTPPAESGITTPVPVFTELRRVALITAIAEKLRDQGVPLPFWMRDYEVRPVPFEKVTPSLTVTRERGRSLARIYGGVNLSTADENLRNFTPMGDVSRLPQQDAASVRAKLNLAGALESAVRAMPAAVEPLKVQTFTHQATSYQTVSLPGADTRALAPNRLDVVDLEVPVDGGAPIQLPRSYHSFFNPGGAWGKGWAMDLPRLDPIRLPLKRTDKGVEYQTAYELITPLNSRYARFSHVDSVAMLGGNRFLVPDQPGEFFGVAPGMPDFLTGPTVKLLRKDGGAWHFSKTGELLATEQNGSRVVYERDGGGRLTRVVGLLGRRPLAFIELRYDGSGRIASATAKGDKREVAVRYEYDEVGRLAAVVSDAGRVGYHYDGTLLTAIGHRPVRADTKQTDETIVRRFEYGPRGRLLAEFGPDGTKTEYRVAADADGSSVTVGGSGNASSDFMRYDHASRPVEARYADGSRAAWSYPEGGGAAMALTQPNGQVISMTETADQRSRTVQLAPDRKLVAEYDGAGRLKSVSDNGRLSLQQVWSPDGRLTKAANETSAANFQYDRDGLVSQVWLAPPGESGTFKVWQATRLDPAGRPLEITDYRGLQSQMSYDSAGELLQVVTRRDGQNYGFRIDRDDSGRVREVKSSWGAQKYFYDPSGSLAKVEEERNGQRSVAEWEAGSLRKLRQFDGGEFAFSDYVEGAHAGLPMSVTAPNGLKLNYSYDESNRLSQVAVGSAYRLSLSYDTKGRLTRWGYARLPQ</sequence>
<evidence type="ECO:0000313" key="4">
    <source>
        <dbReference type="Proteomes" id="UP000697998"/>
    </source>
</evidence>
<feature type="domain" description="Teneurin-like YD-shell" evidence="2">
    <location>
        <begin position="224"/>
        <end position="503"/>
    </location>
</feature>
<evidence type="ECO:0000313" key="3">
    <source>
        <dbReference type="EMBL" id="MBK7677433.1"/>
    </source>
</evidence>
<dbReference type="NCBIfam" id="TIGR01643">
    <property type="entry name" value="YD_repeat_2x"/>
    <property type="match status" value="2"/>
</dbReference>
<reference evidence="3 4" key="1">
    <citation type="submission" date="2020-10" db="EMBL/GenBank/DDBJ databases">
        <title>Connecting structure to function with the recovery of over 1000 high-quality activated sludge metagenome-assembled genomes encoding full-length rRNA genes using long-read sequencing.</title>
        <authorList>
            <person name="Singleton C.M."/>
            <person name="Petriglieri F."/>
            <person name="Kristensen J.M."/>
            <person name="Kirkegaard R.H."/>
            <person name="Michaelsen T.Y."/>
            <person name="Andersen M.H."/>
            <person name="Karst S.M."/>
            <person name="Dueholm M.S."/>
            <person name="Nielsen P.H."/>
            <person name="Albertsen M."/>
        </authorList>
    </citation>
    <scope>NUCLEOTIDE SEQUENCE [LARGE SCALE GENOMIC DNA]</scope>
    <source>
        <strain evidence="3">EsbW_18-Q3-R4-48_BATAC.285</strain>
    </source>
</reference>
<organism evidence="3 4">
    <name type="scientific">Candidatus Accumulibacter proximus</name>
    <dbReference type="NCBI Taxonomy" id="2954385"/>
    <lineage>
        <taxon>Bacteria</taxon>
        <taxon>Pseudomonadati</taxon>
        <taxon>Pseudomonadota</taxon>
        <taxon>Betaproteobacteria</taxon>
        <taxon>Candidatus Accumulibacter</taxon>
    </lineage>
</organism>
<dbReference type="InterPro" id="IPR031325">
    <property type="entry name" value="RHS_repeat"/>
</dbReference>
<gene>
    <name evidence="3" type="ORF">IPJ27_23280</name>
</gene>
<accession>A0A935Q1W5</accession>
<dbReference type="Gene3D" id="2.180.10.10">
    <property type="entry name" value="RHS repeat-associated core"/>
    <property type="match status" value="3"/>
</dbReference>
<proteinExistence type="predicted"/>
<dbReference type="SUPFAM" id="SSF82171">
    <property type="entry name" value="DPP6 N-terminal domain-like"/>
    <property type="match status" value="1"/>
</dbReference>
<evidence type="ECO:0000256" key="1">
    <source>
        <dbReference type="ARBA" id="ARBA00022737"/>
    </source>
</evidence>
<name>A0A935Q1W5_9PROT</name>
<dbReference type="InterPro" id="IPR056823">
    <property type="entry name" value="TEN-like_YD-shell"/>
</dbReference>
<dbReference type="InterPro" id="IPR022385">
    <property type="entry name" value="Rhs_assc_core"/>
</dbReference>
<dbReference type="InterPro" id="IPR050708">
    <property type="entry name" value="T6SS_VgrG/RHS"/>
</dbReference>
<protein>
    <recommendedName>
        <fullName evidence="2">Teneurin-like YD-shell domain-containing protein</fullName>
    </recommendedName>
</protein>
<dbReference type="InterPro" id="IPR006530">
    <property type="entry name" value="YD"/>
</dbReference>
<dbReference type="PANTHER" id="PTHR32305">
    <property type="match status" value="1"/>
</dbReference>
<dbReference type="EMBL" id="JADJMH010000036">
    <property type="protein sequence ID" value="MBK7677433.1"/>
    <property type="molecule type" value="Genomic_DNA"/>
</dbReference>
<dbReference type="PANTHER" id="PTHR32305:SF15">
    <property type="entry name" value="PROTEIN RHSA-RELATED"/>
    <property type="match status" value="1"/>
</dbReference>
<dbReference type="NCBIfam" id="TIGR03696">
    <property type="entry name" value="Rhs_assc_core"/>
    <property type="match status" value="1"/>
</dbReference>
<dbReference type="Pfam" id="PF05593">
    <property type="entry name" value="RHS_repeat"/>
    <property type="match status" value="2"/>
</dbReference>
<comment type="caution">
    <text evidence="3">The sequence shown here is derived from an EMBL/GenBank/DDBJ whole genome shotgun (WGS) entry which is preliminary data.</text>
</comment>